<accession>A8ZMP9</accession>
<evidence type="ECO:0000313" key="2">
    <source>
        <dbReference type="Proteomes" id="UP000000268"/>
    </source>
</evidence>
<dbReference type="Proteomes" id="UP000000268">
    <property type="component" value="Plasmid pREB3"/>
</dbReference>
<protein>
    <submittedName>
        <fullName evidence="1">Uncharacterized protein</fullName>
    </submittedName>
</protein>
<dbReference type="EMBL" id="CP000840">
    <property type="protein sequence ID" value="ABW32460.1"/>
    <property type="molecule type" value="Genomic_DNA"/>
</dbReference>
<sequence length="97" mass="11147">MFVALNELKDQLAITRIKSWETFFEQLASKRKELESIADTVYELSGVSPGAVEDLDSVIVPLYNEAKGQDIEAINWERRSWWDWAHNHLLEQVGKAA</sequence>
<keyword evidence="2" id="KW-1185">Reference proteome</keyword>
<dbReference type="RefSeq" id="WP_012167424.1">
    <property type="nucleotide sequence ID" value="NC_009928.1"/>
</dbReference>
<name>A8ZMP9_ACAM1</name>
<keyword evidence="1" id="KW-0614">Plasmid</keyword>
<gene>
    <name evidence="1" type="ordered locus">AM1_C0155</name>
</gene>
<dbReference type="AlphaFoldDB" id="A8ZMP9"/>
<geneLocation type="plasmid" evidence="1 2">
    <name>pREB3</name>
</geneLocation>
<organism evidence="1 2">
    <name type="scientific">Acaryochloris marina (strain MBIC 11017)</name>
    <dbReference type="NCBI Taxonomy" id="329726"/>
    <lineage>
        <taxon>Bacteria</taxon>
        <taxon>Bacillati</taxon>
        <taxon>Cyanobacteriota</taxon>
        <taxon>Cyanophyceae</taxon>
        <taxon>Acaryochloridales</taxon>
        <taxon>Acaryochloridaceae</taxon>
        <taxon>Acaryochloris</taxon>
    </lineage>
</organism>
<dbReference type="KEGG" id="amr:AM1_C0155"/>
<proteinExistence type="predicted"/>
<dbReference type="HOGENOM" id="CLU_155023_0_0_3"/>
<reference evidence="1 2" key="1">
    <citation type="journal article" date="2008" name="Proc. Natl. Acad. Sci. U.S.A.">
        <title>Niche adaptation and genome expansion in the chlorophyll d-producing cyanobacterium Acaryochloris marina.</title>
        <authorList>
            <person name="Swingley W.D."/>
            <person name="Chen M."/>
            <person name="Cheung P.C."/>
            <person name="Conrad A.L."/>
            <person name="Dejesa L.C."/>
            <person name="Hao J."/>
            <person name="Honchak B.M."/>
            <person name="Karbach L.E."/>
            <person name="Kurdoglu A."/>
            <person name="Lahiri S."/>
            <person name="Mastrian S.D."/>
            <person name="Miyashita H."/>
            <person name="Page L."/>
            <person name="Ramakrishna P."/>
            <person name="Satoh S."/>
            <person name="Sattley W.M."/>
            <person name="Shimada Y."/>
            <person name="Taylor H.L."/>
            <person name="Tomo T."/>
            <person name="Tsuchiya T."/>
            <person name="Wang Z.T."/>
            <person name="Raymond J."/>
            <person name="Mimuro M."/>
            <person name="Blankenship R.E."/>
            <person name="Touchman J.W."/>
        </authorList>
    </citation>
    <scope>NUCLEOTIDE SEQUENCE [LARGE SCALE GENOMIC DNA]</scope>
    <source>
        <strain evidence="2">MBIC 11017</strain>
        <plasmid evidence="2">Plasmid pREB3</plasmid>
    </source>
</reference>
<evidence type="ECO:0000313" key="1">
    <source>
        <dbReference type="EMBL" id="ABW32460.1"/>
    </source>
</evidence>